<feature type="domain" description="TIR" evidence="1">
    <location>
        <begin position="1"/>
        <end position="168"/>
    </location>
</feature>
<dbReference type="SUPFAM" id="SSF52200">
    <property type="entry name" value="Toll/Interleukin receptor TIR domain"/>
    <property type="match status" value="1"/>
</dbReference>
<evidence type="ECO:0000313" key="3">
    <source>
        <dbReference type="Proteomes" id="UP001500620"/>
    </source>
</evidence>
<dbReference type="InterPro" id="IPR035897">
    <property type="entry name" value="Toll_tir_struct_dom_sf"/>
</dbReference>
<reference evidence="3" key="1">
    <citation type="journal article" date="2019" name="Int. J. Syst. Evol. Microbiol.">
        <title>The Global Catalogue of Microorganisms (GCM) 10K type strain sequencing project: providing services to taxonomists for standard genome sequencing and annotation.</title>
        <authorList>
            <consortium name="The Broad Institute Genomics Platform"/>
            <consortium name="The Broad Institute Genome Sequencing Center for Infectious Disease"/>
            <person name="Wu L."/>
            <person name="Ma J."/>
        </authorList>
    </citation>
    <scope>NUCLEOTIDE SEQUENCE [LARGE SCALE GENOMIC DNA]</scope>
    <source>
        <strain evidence="3">JCM 17441</strain>
    </source>
</reference>
<sequence length="409" mass="46017">MLYFFLSYARGDDDHYVHKFYRELCSEIRALTGLGRDVEVGFFDSHSIDPGQRWSEKLVEALLECKTFIPLYSPGYFLSEPCGKEWTIFARRTRNHGWPSDQIPPLIPLIWMPQLDVPDVVSPYQWSSDALGDVYNSSGLRRLLRLQRNHDEYVDFVSAVANRIVKAAAAPRLAAPSRVLFDEVPSAFHPGRGPAGAEDHRPVTGPSSMSGGQVVHFVVAAAAGPEAATVRTDTRYYGREPQDWAPYLPTHARPLAEYACNVAAGKSFRSSVATIDQLNELISHANQYNQIIVLLVDVWSTKLHRYHAALHEYDGRNEPTTAVMIPRNPEDAETKAHSGELSDRVRQTFINNALRHDDVMFRSSILTYEAFGADLQVVLEVARNRVFIRGTVYRLPPRQGFARPILEGP</sequence>
<dbReference type="Proteomes" id="UP001500620">
    <property type="component" value="Unassembled WGS sequence"/>
</dbReference>
<dbReference type="Pfam" id="PF13676">
    <property type="entry name" value="TIR_2"/>
    <property type="match status" value="1"/>
</dbReference>
<evidence type="ECO:0000259" key="1">
    <source>
        <dbReference type="PROSITE" id="PS50104"/>
    </source>
</evidence>
<protein>
    <recommendedName>
        <fullName evidence="1">TIR domain-containing protein</fullName>
    </recommendedName>
</protein>
<keyword evidence="3" id="KW-1185">Reference proteome</keyword>
<dbReference type="NCBIfam" id="TIGR04276">
    <property type="entry name" value="FxsC_Cterm"/>
    <property type="match status" value="1"/>
</dbReference>
<proteinExistence type="predicted"/>
<organism evidence="2 3">
    <name type="scientific">Dactylosporangium darangshiense</name>
    <dbReference type="NCBI Taxonomy" id="579108"/>
    <lineage>
        <taxon>Bacteria</taxon>
        <taxon>Bacillati</taxon>
        <taxon>Actinomycetota</taxon>
        <taxon>Actinomycetes</taxon>
        <taxon>Micromonosporales</taxon>
        <taxon>Micromonosporaceae</taxon>
        <taxon>Dactylosporangium</taxon>
    </lineage>
</organism>
<dbReference type="RefSeq" id="WP_345135917.1">
    <property type="nucleotide sequence ID" value="NZ_BAABAT010000033.1"/>
</dbReference>
<dbReference type="EMBL" id="BAABAT010000033">
    <property type="protein sequence ID" value="GAA4258982.1"/>
    <property type="molecule type" value="Genomic_DNA"/>
</dbReference>
<comment type="caution">
    <text evidence="2">The sequence shown here is derived from an EMBL/GenBank/DDBJ whole genome shotgun (WGS) entry which is preliminary data.</text>
</comment>
<dbReference type="InterPro" id="IPR000157">
    <property type="entry name" value="TIR_dom"/>
</dbReference>
<name>A0ABP8DLG7_9ACTN</name>
<evidence type="ECO:0000313" key="2">
    <source>
        <dbReference type="EMBL" id="GAA4258982.1"/>
    </source>
</evidence>
<dbReference type="Gene3D" id="3.40.50.10140">
    <property type="entry name" value="Toll/interleukin-1 receptor homology (TIR) domain"/>
    <property type="match status" value="1"/>
</dbReference>
<dbReference type="PROSITE" id="PS50104">
    <property type="entry name" value="TIR"/>
    <property type="match status" value="1"/>
</dbReference>
<accession>A0ABP8DLG7</accession>
<dbReference type="InterPro" id="IPR047603">
    <property type="entry name" value="FxsC_N"/>
</dbReference>
<dbReference type="NCBIfam" id="NF040588">
    <property type="entry name" value="FxsC_Nterm"/>
    <property type="match status" value="1"/>
</dbReference>
<dbReference type="InterPro" id="IPR026367">
    <property type="entry name" value="FxsC_C"/>
</dbReference>
<gene>
    <name evidence="2" type="ORF">GCM10022255_081800</name>
</gene>